<name>A0A927ART1_9BACT</name>
<keyword evidence="1" id="KW-0732">Signal</keyword>
<keyword evidence="3" id="KW-1185">Reference proteome</keyword>
<feature type="signal peptide" evidence="1">
    <location>
        <begin position="1"/>
        <end position="25"/>
    </location>
</feature>
<comment type="caution">
    <text evidence="2">The sequence shown here is derived from an EMBL/GenBank/DDBJ whole genome shotgun (WGS) entry which is preliminary data.</text>
</comment>
<accession>A0A927ART1</accession>
<protein>
    <submittedName>
        <fullName evidence="2">Uncharacterized protein</fullName>
    </submittedName>
</protein>
<feature type="chain" id="PRO_5037481245" evidence="1">
    <location>
        <begin position="26"/>
        <end position="113"/>
    </location>
</feature>
<evidence type="ECO:0000313" key="2">
    <source>
        <dbReference type="EMBL" id="MBD2700200.1"/>
    </source>
</evidence>
<dbReference type="RefSeq" id="WP_190886048.1">
    <property type="nucleotide sequence ID" value="NZ_JACWZY010000003.1"/>
</dbReference>
<organism evidence="2 3">
    <name type="scientific">Spirosoma profusum</name>
    <dbReference type="NCBI Taxonomy" id="2771354"/>
    <lineage>
        <taxon>Bacteria</taxon>
        <taxon>Pseudomonadati</taxon>
        <taxon>Bacteroidota</taxon>
        <taxon>Cytophagia</taxon>
        <taxon>Cytophagales</taxon>
        <taxon>Cytophagaceae</taxon>
        <taxon>Spirosoma</taxon>
    </lineage>
</organism>
<evidence type="ECO:0000256" key="1">
    <source>
        <dbReference type="SAM" id="SignalP"/>
    </source>
</evidence>
<dbReference type="EMBL" id="JACWZY010000003">
    <property type="protein sequence ID" value="MBD2700200.1"/>
    <property type="molecule type" value="Genomic_DNA"/>
</dbReference>
<reference evidence="2" key="1">
    <citation type="submission" date="2020-09" db="EMBL/GenBank/DDBJ databases">
        <authorList>
            <person name="Kim M.K."/>
        </authorList>
    </citation>
    <scope>NUCLEOTIDE SEQUENCE</scope>
    <source>
        <strain evidence="2">BT702</strain>
    </source>
</reference>
<dbReference type="Proteomes" id="UP000598820">
    <property type="component" value="Unassembled WGS sequence"/>
</dbReference>
<gene>
    <name evidence="2" type="ORF">IC229_06110</name>
</gene>
<evidence type="ECO:0000313" key="3">
    <source>
        <dbReference type="Proteomes" id="UP000598820"/>
    </source>
</evidence>
<proteinExistence type="predicted"/>
<dbReference type="AlphaFoldDB" id="A0A927ART1"/>
<sequence>MKTTSTIRLALTAFLLTFATFTIHARKVDEPLLPRDGFWVVESQPKSKQCTVRFYTENQTLIYQETINCRLNIARARVKRQLNAALEQAMFVWNATHKMPTERQWVAIQFDSK</sequence>